<dbReference type="AlphaFoldDB" id="A0A4V6DTQ6"/>
<feature type="compositionally biased region" description="Gly residues" evidence="1">
    <location>
        <begin position="134"/>
        <end position="146"/>
    </location>
</feature>
<evidence type="ECO:0000313" key="3">
    <source>
        <dbReference type="Proteomes" id="UP000308133"/>
    </source>
</evidence>
<evidence type="ECO:0000313" key="2">
    <source>
        <dbReference type="EMBL" id="TKX20372.1"/>
    </source>
</evidence>
<gene>
    <name evidence="2" type="ORF">C1H76_7448</name>
</gene>
<feature type="region of interest" description="Disordered" evidence="1">
    <location>
        <begin position="106"/>
        <end position="214"/>
    </location>
</feature>
<comment type="caution">
    <text evidence="2">The sequence shown here is derived from an EMBL/GenBank/DDBJ whole genome shotgun (WGS) entry which is preliminary data.</text>
</comment>
<feature type="compositionally biased region" description="Basic and acidic residues" evidence="1">
    <location>
        <begin position="175"/>
        <end position="187"/>
    </location>
</feature>
<reference evidence="2 3" key="1">
    <citation type="submission" date="2018-02" db="EMBL/GenBank/DDBJ databases">
        <title>Draft genome sequences of Elsinoe sp., causing black scab on jojoba.</title>
        <authorList>
            <person name="Stodart B."/>
            <person name="Jeffress S."/>
            <person name="Ash G."/>
            <person name="Arun Chinnappa K."/>
        </authorList>
    </citation>
    <scope>NUCLEOTIDE SEQUENCE [LARGE SCALE GENOMIC DNA]</scope>
    <source>
        <strain evidence="2 3">Hillstone_2</strain>
    </source>
</reference>
<dbReference type="EMBL" id="PTQR01000090">
    <property type="protein sequence ID" value="TKX20372.1"/>
    <property type="molecule type" value="Genomic_DNA"/>
</dbReference>
<evidence type="ECO:0000256" key="1">
    <source>
        <dbReference type="SAM" id="MobiDB-lite"/>
    </source>
</evidence>
<organism evidence="2 3">
    <name type="scientific">Elsinoe australis</name>
    <dbReference type="NCBI Taxonomy" id="40998"/>
    <lineage>
        <taxon>Eukaryota</taxon>
        <taxon>Fungi</taxon>
        <taxon>Dikarya</taxon>
        <taxon>Ascomycota</taxon>
        <taxon>Pezizomycotina</taxon>
        <taxon>Dothideomycetes</taxon>
        <taxon>Dothideomycetidae</taxon>
        <taxon>Myriangiales</taxon>
        <taxon>Elsinoaceae</taxon>
        <taxon>Elsinoe</taxon>
    </lineage>
</organism>
<name>A0A4V6DTQ6_9PEZI</name>
<protein>
    <submittedName>
        <fullName evidence="2">Uncharacterized protein</fullName>
    </submittedName>
</protein>
<sequence length="214" mass="22216">MLLVAHVSSFFIANISALTQRTPSLFRTVASDSSALSAPSTFLPHYSIRLLPRLLGPALQDASRGPARPTSAFDLSVTALRKPRSFAAKLDDILYARSDQTDHKGWGRVPMVKQDGTGKGEAEDEGTVGEEIGGDVGAEDVGGGEEGGGKRRVEDDTHEGTKDLGGRKGNAGDEGAVRDFSDGKVDGGDVGGAESNSRGMGGEDMGPGTWAKGT</sequence>
<feature type="compositionally biased region" description="Basic and acidic residues" evidence="1">
    <location>
        <begin position="147"/>
        <end position="166"/>
    </location>
</feature>
<accession>A0A4V6DTQ6</accession>
<proteinExistence type="predicted"/>
<dbReference type="Proteomes" id="UP000308133">
    <property type="component" value="Unassembled WGS sequence"/>
</dbReference>